<dbReference type="AlphaFoldDB" id="A0A511N1F4"/>
<reference evidence="1 2" key="1">
    <citation type="submission" date="2019-07" db="EMBL/GenBank/DDBJ databases">
        <title>Whole genome shotgun sequence of Deinococcus cellulosilyticus NBRC 106333.</title>
        <authorList>
            <person name="Hosoyama A."/>
            <person name="Uohara A."/>
            <person name="Ohji S."/>
            <person name="Ichikawa N."/>
        </authorList>
    </citation>
    <scope>NUCLEOTIDE SEQUENCE [LARGE SCALE GENOMIC DNA]</scope>
    <source>
        <strain evidence="1 2">NBRC 106333</strain>
    </source>
</reference>
<keyword evidence="2" id="KW-1185">Reference proteome</keyword>
<comment type="caution">
    <text evidence="1">The sequence shown here is derived from an EMBL/GenBank/DDBJ whole genome shotgun (WGS) entry which is preliminary data.</text>
</comment>
<accession>A0A511N1F4</accession>
<evidence type="ECO:0000313" key="2">
    <source>
        <dbReference type="Proteomes" id="UP000321306"/>
    </source>
</evidence>
<gene>
    <name evidence="1" type="ORF">DC3_22640</name>
</gene>
<proteinExistence type="predicted"/>
<sequence>MAFATQAGVYLLNKESALVDFRFPATLVWWHLPARALGMYVGSHDQGFEWVRRNHRLSICVLAAVEFDLPPGGQQHAGSSCEQW</sequence>
<dbReference type="Proteomes" id="UP000321306">
    <property type="component" value="Unassembled WGS sequence"/>
</dbReference>
<protein>
    <submittedName>
        <fullName evidence="1">Uncharacterized protein</fullName>
    </submittedName>
</protein>
<name>A0A511N1F4_DEIC1</name>
<dbReference type="EMBL" id="BJXB01000009">
    <property type="protein sequence ID" value="GEM46629.1"/>
    <property type="molecule type" value="Genomic_DNA"/>
</dbReference>
<organism evidence="1 2">
    <name type="scientific">Deinococcus cellulosilyticus (strain DSM 18568 / NBRC 106333 / KACC 11606 / 5516J-15)</name>
    <dbReference type="NCBI Taxonomy" id="1223518"/>
    <lineage>
        <taxon>Bacteria</taxon>
        <taxon>Thermotogati</taxon>
        <taxon>Deinococcota</taxon>
        <taxon>Deinococci</taxon>
        <taxon>Deinococcales</taxon>
        <taxon>Deinococcaceae</taxon>
        <taxon>Deinococcus</taxon>
    </lineage>
</organism>
<evidence type="ECO:0000313" key="1">
    <source>
        <dbReference type="EMBL" id="GEM46629.1"/>
    </source>
</evidence>